<dbReference type="Proteomes" id="UP000189728">
    <property type="component" value="Unassembled WGS sequence"/>
</dbReference>
<feature type="transmembrane region" description="Helical" evidence="5">
    <location>
        <begin position="46"/>
        <end position="66"/>
    </location>
</feature>
<evidence type="ECO:0000256" key="3">
    <source>
        <dbReference type="ARBA" id="ARBA00022989"/>
    </source>
</evidence>
<evidence type="ECO:0000313" key="6">
    <source>
        <dbReference type="EMBL" id="OPA82184.1"/>
    </source>
</evidence>
<evidence type="ECO:0000313" key="7">
    <source>
        <dbReference type="Proteomes" id="UP000189728"/>
    </source>
</evidence>
<sequence>MSKPVCYLLCVILYDILLLNINNFGAFDFFIPFFAFLFLCPDKKRVFFWLLGLNLFILFMVASYFINNEIQNAKIIFLRSNLILLLVLSLLFSKDQYFITKALYELKFPQKIIAIMVINSRLFSDFLQKTKQIPKTLKARGVKLTTSFFTYKCYANLIGKNIVASLDLAFEIFNTMKVRGYKDKIAFLHSEKAQFGEIMLLILSVLNILYRIIINL</sequence>
<evidence type="ECO:0000256" key="1">
    <source>
        <dbReference type="ARBA" id="ARBA00004141"/>
    </source>
</evidence>
<comment type="caution">
    <text evidence="6">The sequence shown here is derived from an EMBL/GenBank/DDBJ whole genome shotgun (WGS) entry which is preliminary data.</text>
</comment>
<proteinExistence type="predicted"/>
<keyword evidence="3 5" id="KW-1133">Transmembrane helix</keyword>
<dbReference type="AlphaFoldDB" id="A0AAX0LD84"/>
<feature type="transmembrane region" description="Helical" evidence="5">
    <location>
        <begin position="72"/>
        <end position="92"/>
    </location>
</feature>
<feature type="transmembrane region" description="Helical" evidence="5">
    <location>
        <begin position="195"/>
        <end position="214"/>
    </location>
</feature>
<dbReference type="EMBL" id="MCRK01000001">
    <property type="protein sequence ID" value="OPA82184.1"/>
    <property type="molecule type" value="Genomic_DNA"/>
</dbReference>
<reference evidence="6 7" key="1">
    <citation type="submission" date="2016-08" db="EMBL/GenBank/DDBJ databases">
        <title>Campylobacter species from sea mammals.</title>
        <authorList>
            <person name="Gilbert M.J."/>
            <person name="Byrne B.A."/>
            <person name="Zomer A.L."/>
            <person name="Wagenaar J.A."/>
        </authorList>
    </citation>
    <scope>NUCLEOTIDE SEQUENCE [LARGE SCALE GENOMIC DNA]</scope>
    <source>
        <strain evidence="6 7">1105248</strain>
    </source>
</reference>
<keyword evidence="4 5" id="KW-0472">Membrane</keyword>
<protein>
    <recommendedName>
        <fullName evidence="8">Co/Ni ABC transporter CbiKLMQO, membrane protein CbiQ</fullName>
    </recommendedName>
</protein>
<gene>
    <name evidence="6" type="ORF">BFG04_07225</name>
</gene>
<evidence type="ECO:0000256" key="5">
    <source>
        <dbReference type="SAM" id="Phobius"/>
    </source>
</evidence>
<accession>A0AAX0LD84</accession>
<dbReference type="Pfam" id="PF02361">
    <property type="entry name" value="CbiQ"/>
    <property type="match status" value="1"/>
</dbReference>
<evidence type="ECO:0008006" key="8">
    <source>
        <dbReference type="Google" id="ProtNLM"/>
    </source>
</evidence>
<evidence type="ECO:0000256" key="2">
    <source>
        <dbReference type="ARBA" id="ARBA00022692"/>
    </source>
</evidence>
<name>A0AAX0LD84_9BACT</name>
<organism evidence="6 7">
    <name type="scientific">Campylobacter pinnipediorum subsp. pinnipediorum</name>
    <dbReference type="NCBI Taxonomy" id="1660067"/>
    <lineage>
        <taxon>Bacteria</taxon>
        <taxon>Pseudomonadati</taxon>
        <taxon>Campylobacterota</taxon>
        <taxon>Epsilonproteobacteria</taxon>
        <taxon>Campylobacterales</taxon>
        <taxon>Campylobacteraceae</taxon>
        <taxon>Campylobacter</taxon>
    </lineage>
</organism>
<dbReference type="RefSeq" id="WP_078415135.1">
    <property type="nucleotide sequence ID" value="NZ_CP012546.1"/>
</dbReference>
<dbReference type="GO" id="GO:0005886">
    <property type="term" value="C:plasma membrane"/>
    <property type="evidence" value="ECO:0007669"/>
    <property type="project" value="UniProtKB-ARBA"/>
</dbReference>
<evidence type="ECO:0000256" key="4">
    <source>
        <dbReference type="ARBA" id="ARBA00023136"/>
    </source>
</evidence>
<dbReference type="InterPro" id="IPR003339">
    <property type="entry name" value="ABC/ECF_trnsptr_transmembrane"/>
</dbReference>
<feature type="transmembrane region" description="Helical" evidence="5">
    <location>
        <begin position="12"/>
        <end position="39"/>
    </location>
</feature>
<keyword evidence="2 5" id="KW-0812">Transmembrane</keyword>
<comment type="subcellular location">
    <subcellularLocation>
        <location evidence="1">Membrane</location>
        <topology evidence="1">Multi-pass membrane protein</topology>
    </subcellularLocation>
</comment>